<proteinExistence type="predicted"/>
<organism evidence="1 2">
    <name type="scientific">Vibrio cyclitrophicus ZF270</name>
    <dbReference type="NCBI Taxonomy" id="1136176"/>
    <lineage>
        <taxon>Bacteria</taxon>
        <taxon>Pseudomonadati</taxon>
        <taxon>Pseudomonadota</taxon>
        <taxon>Gammaproteobacteria</taxon>
        <taxon>Vibrionales</taxon>
        <taxon>Vibrionaceae</taxon>
        <taxon>Vibrio</taxon>
    </lineage>
</organism>
<evidence type="ECO:0000313" key="1">
    <source>
        <dbReference type="EMBL" id="WZS85663.1"/>
    </source>
</evidence>
<keyword evidence="2" id="KW-1185">Reference proteome</keyword>
<protein>
    <submittedName>
        <fullName evidence="1">Uncharacterized protein</fullName>
    </submittedName>
</protein>
<evidence type="ECO:0000313" key="2">
    <source>
        <dbReference type="Proteomes" id="UP001441914"/>
    </source>
</evidence>
<dbReference type="AlphaFoldDB" id="A0AAN0N9S6"/>
<dbReference type="RefSeq" id="WP_016801000.1">
    <property type="nucleotide sequence ID" value="NZ_AIDR02000027.1"/>
</dbReference>
<dbReference type="EMBL" id="CP135176">
    <property type="protein sequence ID" value="WZS85663.1"/>
    <property type="molecule type" value="Genomic_DNA"/>
</dbReference>
<name>A0AAN0N9S6_9VIBR</name>
<accession>A0AAN0N9S6</accession>
<reference evidence="1 2" key="1">
    <citation type="journal article" date="2024" name="Elife">
        <title>Polysaccharide breakdown products drive degradation-dispersal cycles of foraging bacteria through changes in metabolism and motility.</title>
        <authorList>
            <person name="Stubbusch A.K."/>
            <person name="Keegstra J.M."/>
            <person name="Schwartzman J."/>
            <person name="Pontrelli S."/>
            <person name="Clerc E.E."/>
            <person name="Stocker R."/>
            <person name="Magnabosco C."/>
            <person name="Schubert O.T."/>
            <person name="Ackermann M."/>
            <person name="D'Souza G.G."/>
        </authorList>
    </citation>
    <scope>NUCLEOTIDE SEQUENCE [LARGE SCALE GENOMIC DNA]</scope>
    <source>
        <strain evidence="1 2">ZF270</strain>
    </source>
</reference>
<sequence>MQHINLRSKLLDSTEDFCSKTLLCGSLESQNQALSELIFSIARYQEEGVQLHPKVYLLSDIELALKMLPGSDAIAIGSDRCFNAAVKSAVKKCSPLAINGWFIYVVATDEVSSYGVFRGDTNPVSLPIDDTILTDDVPFSTVKIHQITNDNVEVISNNGLVLNISLSHAFQDAHESPGHLNKLVSEITSYCSSEPEIALASSPVDVKGSFTIRNLARKVGFRNGLFGKQVKIARERVEPEGDFDESNEQLISYLSYLISDAIKKSHGCLIAVSKNEEIPRALEHDGICLTKPIDFHELVNECLRHPNEAGKLISSGQLVEGMLKSDGIILFSPKAKVLGFNFFVSSTIADQELQKSNSSDISFPRSLLGVFPKPSTNNASLPNSAIGGARTRAYEKLSSMVGSELRAVFMQSQDGITYFKGTNNE</sequence>
<dbReference type="Proteomes" id="UP001441914">
    <property type="component" value="Chromosome 1"/>
</dbReference>
<gene>
    <name evidence="1" type="ORF">QYQ95_14660</name>
</gene>